<organism evidence="6 7">
    <name type="scientific">Laodelphax striatellus</name>
    <name type="common">Small brown planthopper</name>
    <name type="synonym">Delphax striatella</name>
    <dbReference type="NCBI Taxonomy" id="195883"/>
    <lineage>
        <taxon>Eukaryota</taxon>
        <taxon>Metazoa</taxon>
        <taxon>Ecdysozoa</taxon>
        <taxon>Arthropoda</taxon>
        <taxon>Hexapoda</taxon>
        <taxon>Insecta</taxon>
        <taxon>Pterygota</taxon>
        <taxon>Neoptera</taxon>
        <taxon>Paraneoptera</taxon>
        <taxon>Hemiptera</taxon>
        <taxon>Auchenorrhyncha</taxon>
        <taxon>Fulgoroidea</taxon>
        <taxon>Delphacidae</taxon>
        <taxon>Criomorphinae</taxon>
        <taxon>Laodelphax</taxon>
    </lineage>
</organism>
<dbReference type="GO" id="GO:0045087">
    <property type="term" value="P:innate immune response"/>
    <property type="evidence" value="ECO:0007669"/>
    <property type="project" value="TreeGrafter"/>
</dbReference>
<feature type="domain" description="Spaetzle" evidence="5">
    <location>
        <begin position="170"/>
        <end position="263"/>
    </location>
</feature>
<dbReference type="OrthoDB" id="6359065at2759"/>
<name>A0A482X7D0_LAOST</name>
<dbReference type="AlphaFoldDB" id="A0A482X7D0"/>
<dbReference type="SUPFAM" id="SSF57501">
    <property type="entry name" value="Cystine-knot cytokines"/>
    <property type="match status" value="1"/>
</dbReference>
<dbReference type="STRING" id="195883.A0A482X7D0"/>
<reference evidence="6 7" key="1">
    <citation type="journal article" date="2017" name="Gigascience">
        <title>Genome sequence of the small brown planthopper, Laodelphax striatellus.</title>
        <authorList>
            <person name="Zhu J."/>
            <person name="Jiang F."/>
            <person name="Wang X."/>
            <person name="Yang P."/>
            <person name="Bao Y."/>
            <person name="Zhao W."/>
            <person name="Wang W."/>
            <person name="Lu H."/>
            <person name="Wang Q."/>
            <person name="Cui N."/>
            <person name="Li J."/>
            <person name="Chen X."/>
            <person name="Luo L."/>
            <person name="Yu J."/>
            <person name="Kang L."/>
            <person name="Cui F."/>
        </authorList>
    </citation>
    <scope>NUCLEOTIDE SEQUENCE [LARGE SCALE GENOMIC DNA]</scope>
    <source>
        <strain evidence="6">Lst14</strain>
    </source>
</reference>
<dbReference type="EMBL" id="QKKF02016774">
    <property type="protein sequence ID" value="RZF41597.1"/>
    <property type="molecule type" value="Genomic_DNA"/>
</dbReference>
<dbReference type="PANTHER" id="PTHR23199:SF12">
    <property type="entry name" value="NEUROTROPHIN 1-RELATED"/>
    <property type="match status" value="1"/>
</dbReference>
<gene>
    <name evidence="6" type="ORF">LSTR_LSTR000311</name>
</gene>
<evidence type="ECO:0000256" key="2">
    <source>
        <dbReference type="ARBA" id="ARBA00023157"/>
    </source>
</evidence>
<dbReference type="Pfam" id="PF16077">
    <property type="entry name" value="Spaetzle"/>
    <property type="match status" value="1"/>
</dbReference>
<proteinExistence type="predicted"/>
<sequence>MWIISYAVSLPQLQQNPSSSKRSDSIGREQQSRQQTRSPSGSEWAFDSLNPMNAGSQSGAGSSKHGVRNNRTAVSDEIIFPDQIHLLNGKIKNRGSGNKDSQSIFAIANNTTPSCVTDGSTFCEQPDEYPEKIIADVVQKKRSQFQTFFGDDVVANELFNRIDDNLRQTSLCVSREQVIFPKLAMNKDDVWKYIVNVNATYRQGIRVEQCAKENKACLFSEFFPRPSKATCKQKYIYRKLIAINSFGEPEPDAFMFPSCCSCVLEYNSGDLQLRSADADASPRAVSALPLGGHPPTTPTPARPDPRRKFNL</sequence>
<feature type="compositionally biased region" description="Polar residues" evidence="4">
    <location>
        <begin position="50"/>
        <end position="61"/>
    </location>
</feature>
<evidence type="ECO:0000256" key="4">
    <source>
        <dbReference type="SAM" id="MobiDB-lite"/>
    </source>
</evidence>
<dbReference type="GO" id="GO:0005615">
    <property type="term" value="C:extracellular space"/>
    <property type="evidence" value="ECO:0007669"/>
    <property type="project" value="UniProtKB-ARBA"/>
</dbReference>
<dbReference type="GO" id="GO:0005121">
    <property type="term" value="F:Toll binding"/>
    <property type="evidence" value="ECO:0007669"/>
    <property type="project" value="TreeGrafter"/>
</dbReference>
<feature type="compositionally biased region" description="Polar residues" evidence="4">
    <location>
        <begin position="32"/>
        <end position="41"/>
    </location>
</feature>
<protein>
    <recommendedName>
        <fullName evidence="5">Spaetzle domain-containing protein</fullName>
    </recommendedName>
</protein>
<keyword evidence="2" id="KW-1015">Disulfide bond</keyword>
<comment type="caution">
    <text evidence="6">The sequence shown here is derived from an EMBL/GenBank/DDBJ whole genome shotgun (WGS) entry which is preliminary data.</text>
</comment>
<evidence type="ECO:0000256" key="3">
    <source>
        <dbReference type="ARBA" id="ARBA00023180"/>
    </source>
</evidence>
<dbReference type="InterPro" id="IPR029034">
    <property type="entry name" value="Cystine-knot_cytokine"/>
</dbReference>
<evidence type="ECO:0000313" key="6">
    <source>
        <dbReference type="EMBL" id="RZF41597.1"/>
    </source>
</evidence>
<dbReference type="InterPro" id="IPR032104">
    <property type="entry name" value="Spaetzle"/>
</dbReference>
<accession>A0A482X7D0</accession>
<dbReference type="Gene3D" id="2.10.90.10">
    <property type="entry name" value="Cystine-knot cytokines"/>
    <property type="match status" value="1"/>
</dbReference>
<dbReference type="GO" id="GO:0021556">
    <property type="term" value="P:central nervous system formation"/>
    <property type="evidence" value="ECO:0007669"/>
    <property type="project" value="TreeGrafter"/>
</dbReference>
<dbReference type="InParanoid" id="A0A482X7D0"/>
<evidence type="ECO:0000259" key="5">
    <source>
        <dbReference type="Pfam" id="PF16077"/>
    </source>
</evidence>
<evidence type="ECO:0000313" key="7">
    <source>
        <dbReference type="Proteomes" id="UP000291343"/>
    </source>
</evidence>
<feature type="region of interest" description="Disordered" evidence="4">
    <location>
        <begin position="284"/>
        <end position="311"/>
    </location>
</feature>
<evidence type="ECO:0000256" key="1">
    <source>
        <dbReference type="ARBA" id="ARBA00022729"/>
    </source>
</evidence>
<keyword evidence="7" id="KW-1185">Reference proteome</keyword>
<feature type="region of interest" description="Disordered" evidence="4">
    <location>
        <begin position="13"/>
        <end position="68"/>
    </location>
</feature>
<dbReference type="GO" id="GO:0008083">
    <property type="term" value="F:growth factor activity"/>
    <property type="evidence" value="ECO:0007669"/>
    <property type="project" value="TreeGrafter"/>
</dbReference>
<dbReference type="InterPro" id="IPR052444">
    <property type="entry name" value="Spz/Toll_ligand-like"/>
</dbReference>
<dbReference type="Proteomes" id="UP000291343">
    <property type="component" value="Unassembled WGS sequence"/>
</dbReference>
<dbReference type="PANTHER" id="PTHR23199">
    <property type="entry name" value="NEUROTROPHIN 1-RELATED"/>
    <property type="match status" value="1"/>
</dbReference>
<feature type="compositionally biased region" description="Basic and acidic residues" evidence="4">
    <location>
        <begin position="21"/>
        <end position="31"/>
    </location>
</feature>
<keyword evidence="1" id="KW-0732">Signal</keyword>
<dbReference type="FunFam" id="2.10.90.10:FF:000056">
    <property type="entry name" value="Protein spaetzle"/>
    <property type="match status" value="1"/>
</dbReference>
<keyword evidence="3" id="KW-0325">Glycoprotein</keyword>